<dbReference type="InterPro" id="IPR006059">
    <property type="entry name" value="SBP"/>
</dbReference>
<dbReference type="InterPro" id="IPR050490">
    <property type="entry name" value="Bact_solute-bd_prot1"/>
</dbReference>
<dbReference type="RefSeq" id="WP_166276937.1">
    <property type="nucleotide sequence ID" value="NZ_JAAFGS010000006.1"/>
</dbReference>
<dbReference type="EMBL" id="JAAFGS010000006">
    <property type="protein sequence ID" value="NGZ77073.1"/>
    <property type="molecule type" value="Genomic_DNA"/>
</dbReference>
<dbReference type="SUPFAM" id="SSF53850">
    <property type="entry name" value="Periplasmic binding protein-like II"/>
    <property type="match status" value="1"/>
</dbReference>
<gene>
    <name evidence="3" type="ORF">GYN08_17340</name>
</gene>
<evidence type="ECO:0000313" key="3">
    <source>
        <dbReference type="EMBL" id="NGZ77073.1"/>
    </source>
</evidence>
<feature type="signal peptide" evidence="2">
    <location>
        <begin position="1"/>
        <end position="20"/>
    </location>
</feature>
<dbReference type="PANTHER" id="PTHR43649">
    <property type="entry name" value="ARABINOSE-BINDING PROTEIN-RELATED"/>
    <property type="match status" value="1"/>
</dbReference>
<feature type="chain" id="PRO_5045302612" evidence="2">
    <location>
        <begin position="21"/>
        <end position="447"/>
    </location>
</feature>
<accession>A0ABX0FBZ3</accession>
<keyword evidence="4" id="KW-1185">Reference proteome</keyword>
<comment type="caution">
    <text evidence="3">The sequence shown here is derived from an EMBL/GenBank/DDBJ whole genome shotgun (WGS) entry which is preliminary data.</text>
</comment>
<evidence type="ECO:0000313" key="4">
    <source>
        <dbReference type="Proteomes" id="UP000800303"/>
    </source>
</evidence>
<dbReference type="Pfam" id="PF01547">
    <property type="entry name" value="SBP_bac_1"/>
    <property type="match status" value="1"/>
</dbReference>
<organism evidence="3 4">
    <name type="scientific">Saccharibacillus alkalitolerans</name>
    <dbReference type="NCBI Taxonomy" id="2705290"/>
    <lineage>
        <taxon>Bacteria</taxon>
        <taxon>Bacillati</taxon>
        <taxon>Bacillota</taxon>
        <taxon>Bacilli</taxon>
        <taxon>Bacillales</taxon>
        <taxon>Paenibacillaceae</taxon>
        <taxon>Saccharibacillus</taxon>
    </lineage>
</organism>
<sequence length="447" mass="47975">MKWFGMAMTGVLAISLSACGGGGSNSTNASGGGASEPAAGGGDGASAENVTITFQNIYPDASDPKNQMLKKIVEQYESEHPNVTIELDSLNTDQQKLKLKTQAASKEVPDITVVNPAAQMQPFVDADLFAPLNDMVEENGLKDTFQSGILDYYTFDGNLYALPDGNNIGVVYYNKKLMEQGGVEVPKTFEEMIEAVKTLKSKGIQPMVIGEKDSWTGSFLFMNILLRTNGGPGFLQDVLDGKKTFEDPAYVEAIEAFQQLVDAGAFQDGATSFDYNSGENLFKTGTAAMYYMGSWATGGIETAEVSKDGNVGVFQFPTVGGKGNPDEFMLAPGSAFAISKNSKHLEETKDFLNYFMLNFPKEAFEVKGAVGIAQNVEGDFKAAGYSDMAMNVLDLFKKVKGGDLAFDNTMNPGTTQAHLSGTQSLFVEKKDAAAVAKELQAAYEDNK</sequence>
<feature type="region of interest" description="Disordered" evidence="1">
    <location>
        <begin position="23"/>
        <end position="46"/>
    </location>
</feature>
<dbReference type="Gene3D" id="3.40.190.10">
    <property type="entry name" value="Periplasmic binding protein-like II"/>
    <property type="match status" value="2"/>
</dbReference>
<dbReference type="Proteomes" id="UP000800303">
    <property type="component" value="Unassembled WGS sequence"/>
</dbReference>
<dbReference type="PANTHER" id="PTHR43649:SF14">
    <property type="entry name" value="BLR3389 PROTEIN"/>
    <property type="match status" value="1"/>
</dbReference>
<name>A0ABX0FBZ3_9BACL</name>
<dbReference type="PROSITE" id="PS51257">
    <property type="entry name" value="PROKAR_LIPOPROTEIN"/>
    <property type="match status" value="1"/>
</dbReference>
<reference evidence="3 4" key="1">
    <citation type="submission" date="2020-01" db="EMBL/GenBank/DDBJ databases">
        <title>Polyphasic characterisation and genomic insights into a novel alkali tolerant bacterium VR-M41.</title>
        <authorList>
            <person name="Vemuluri V.R."/>
        </authorList>
    </citation>
    <scope>NUCLEOTIDE SEQUENCE [LARGE SCALE GENOMIC DNA]</scope>
    <source>
        <strain evidence="3 4">VR-M41</strain>
    </source>
</reference>
<protein>
    <submittedName>
        <fullName evidence="3">Extracellular solute-binding protein</fullName>
    </submittedName>
</protein>
<evidence type="ECO:0000256" key="1">
    <source>
        <dbReference type="SAM" id="MobiDB-lite"/>
    </source>
</evidence>
<evidence type="ECO:0000256" key="2">
    <source>
        <dbReference type="SAM" id="SignalP"/>
    </source>
</evidence>
<proteinExistence type="predicted"/>
<keyword evidence="2" id="KW-0732">Signal</keyword>
<feature type="compositionally biased region" description="Gly residues" evidence="1">
    <location>
        <begin position="23"/>
        <end position="44"/>
    </location>
</feature>